<keyword evidence="3" id="KW-1185">Reference proteome</keyword>
<keyword evidence="1" id="KW-0479">Metal-binding</keyword>
<dbReference type="InterPro" id="IPR003739">
    <property type="entry name" value="Lys_aminomutase/Glu_NH3_mut"/>
</dbReference>
<dbReference type="PANTHER" id="PTHR30538:SF0">
    <property type="entry name" value="L-LYSINE 2,3-AMINOMUTASE AQ_1632-RELATED"/>
    <property type="match status" value="1"/>
</dbReference>
<dbReference type="PANTHER" id="PTHR30538">
    <property type="entry name" value="LYSINE 2,3-AMINOMUTASE-RELATED"/>
    <property type="match status" value="1"/>
</dbReference>
<sequence length="426" mass="49584">MKFKSYTSKTFKKTTYYSNLPVEERKVFDVLTRVFHFKINNYVIDTLINWQKVPNDPIYKLVFPRKEMLHINDYLKLIEIQESGSETELLIFINHVKNKMFPKINYNENCVPIHNGSLLKGAYRSFKTTLALYPNPMVKTCHSYCSYCFRWVTFNDYEMQNASSYDFPLAPVSYLKEHKEITDVVFTGADPLIIKADTLKKYIDPILDIESVKVINITSKSLAWWPYRFITDVDSYELLNLFEYIISKGKHLNILAHFTHSQELEGEIIKEATQRIKRTGAIIRCQGPLVRDINDSTGAWVNLWTKQIELGLIPFYMLMEADHNKESCFKIPLDKALHIFEEAQKQTSSMSRTARGPVFVNDVHKILIDGTIDINDQKYFVLKSLQAPPYTDGEGSIKLLQYDKDTKGPENLFELFEEKQIDTISL</sequence>
<dbReference type="InterPro" id="IPR013785">
    <property type="entry name" value="Aldolase_TIM"/>
</dbReference>
<keyword evidence="1" id="KW-0408">Iron</keyword>
<reference evidence="3" key="1">
    <citation type="journal article" date="2019" name="Int. J. Syst. Evol. Microbiol.">
        <title>The Global Catalogue of Microorganisms (GCM) 10K type strain sequencing project: providing services to taxonomists for standard genome sequencing and annotation.</title>
        <authorList>
            <consortium name="The Broad Institute Genomics Platform"/>
            <consortium name="The Broad Institute Genome Sequencing Center for Infectious Disease"/>
            <person name="Wu L."/>
            <person name="Ma J."/>
        </authorList>
    </citation>
    <scope>NUCLEOTIDE SEQUENCE [LARGE SCALE GENOMIC DNA]</scope>
    <source>
        <strain evidence="3">KCTC 42423</strain>
    </source>
</reference>
<dbReference type="SUPFAM" id="SSF102114">
    <property type="entry name" value="Radical SAM enzymes"/>
    <property type="match status" value="1"/>
</dbReference>
<protein>
    <recommendedName>
        <fullName evidence="4">Lysine 2,3-aminomutase</fullName>
    </recommendedName>
</protein>
<dbReference type="Proteomes" id="UP001597459">
    <property type="component" value="Unassembled WGS sequence"/>
</dbReference>
<comment type="caution">
    <text evidence="2">The sequence shown here is derived from an EMBL/GenBank/DDBJ whole genome shotgun (WGS) entry which is preliminary data.</text>
</comment>
<evidence type="ECO:0000313" key="2">
    <source>
        <dbReference type="EMBL" id="MFD2592431.1"/>
    </source>
</evidence>
<keyword evidence="1" id="KW-0004">4Fe-4S</keyword>
<keyword evidence="1" id="KW-0411">Iron-sulfur</keyword>
<accession>A0ABW5NBF8</accession>
<name>A0ABW5NBF8_9FLAO</name>
<proteinExistence type="predicted"/>
<dbReference type="RefSeq" id="WP_378254439.1">
    <property type="nucleotide sequence ID" value="NZ_JBHSJV010000001.1"/>
</dbReference>
<evidence type="ECO:0000313" key="3">
    <source>
        <dbReference type="Proteomes" id="UP001597459"/>
    </source>
</evidence>
<evidence type="ECO:0008006" key="4">
    <source>
        <dbReference type="Google" id="ProtNLM"/>
    </source>
</evidence>
<organism evidence="2 3">
    <name type="scientific">Aquimarina hainanensis</name>
    <dbReference type="NCBI Taxonomy" id="1578017"/>
    <lineage>
        <taxon>Bacteria</taxon>
        <taxon>Pseudomonadati</taxon>
        <taxon>Bacteroidota</taxon>
        <taxon>Flavobacteriia</taxon>
        <taxon>Flavobacteriales</taxon>
        <taxon>Flavobacteriaceae</taxon>
        <taxon>Aquimarina</taxon>
    </lineage>
</organism>
<gene>
    <name evidence="2" type="ORF">ACFSTE_16445</name>
</gene>
<dbReference type="InterPro" id="IPR058240">
    <property type="entry name" value="rSAM_sf"/>
</dbReference>
<evidence type="ECO:0000256" key="1">
    <source>
        <dbReference type="ARBA" id="ARBA00022485"/>
    </source>
</evidence>
<dbReference type="Gene3D" id="3.20.20.70">
    <property type="entry name" value="Aldolase class I"/>
    <property type="match status" value="1"/>
</dbReference>
<dbReference type="EMBL" id="JBHULX010000039">
    <property type="protein sequence ID" value="MFD2592431.1"/>
    <property type="molecule type" value="Genomic_DNA"/>
</dbReference>